<sequence length="127" mass="14851">MSPCRRFKSRPQKKNSEYKWLHIVKRQKRRHQRQQQSHFNEMCVAFQSMEMSETARPLPGGQIDGPKSFGCAFLKEKIDNLMTQLIVGITKIEERANGLPDPHAAHLYGMVKEQLERTVRQIEKDCL</sequence>
<protein>
    <submittedName>
        <fullName evidence="1">Uncharacterized protein</fullName>
    </submittedName>
</protein>
<proteinExistence type="predicted"/>
<dbReference type="AlphaFoldDB" id="A0ABD2I105"/>
<keyword evidence="2" id="KW-1185">Reference proteome</keyword>
<dbReference type="EMBL" id="JBICBT010001313">
    <property type="protein sequence ID" value="KAL3073734.1"/>
    <property type="molecule type" value="Genomic_DNA"/>
</dbReference>
<gene>
    <name evidence="1" type="ORF">niasHT_039261</name>
</gene>
<dbReference type="Proteomes" id="UP001620626">
    <property type="component" value="Unassembled WGS sequence"/>
</dbReference>
<organism evidence="1 2">
    <name type="scientific">Heterodera trifolii</name>
    <dbReference type="NCBI Taxonomy" id="157864"/>
    <lineage>
        <taxon>Eukaryota</taxon>
        <taxon>Metazoa</taxon>
        <taxon>Ecdysozoa</taxon>
        <taxon>Nematoda</taxon>
        <taxon>Chromadorea</taxon>
        <taxon>Rhabditida</taxon>
        <taxon>Tylenchina</taxon>
        <taxon>Tylenchomorpha</taxon>
        <taxon>Tylenchoidea</taxon>
        <taxon>Heteroderidae</taxon>
        <taxon>Heteroderinae</taxon>
        <taxon>Heterodera</taxon>
    </lineage>
</organism>
<evidence type="ECO:0000313" key="1">
    <source>
        <dbReference type="EMBL" id="KAL3073734.1"/>
    </source>
</evidence>
<name>A0ABD2I105_9BILA</name>
<evidence type="ECO:0000313" key="2">
    <source>
        <dbReference type="Proteomes" id="UP001620626"/>
    </source>
</evidence>
<accession>A0ABD2I105</accession>
<comment type="caution">
    <text evidence="1">The sequence shown here is derived from an EMBL/GenBank/DDBJ whole genome shotgun (WGS) entry which is preliminary data.</text>
</comment>
<reference evidence="1 2" key="1">
    <citation type="submission" date="2024-10" db="EMBL/GenBank/DDBJ databases">
        <authorList>
            <person name="Kim D."/>
        </authorList>
    </citation>
    <scope>NUCLEOTIDE SEQUENCE [LARGE SCALE GENOMIC DNA]</scope>
    <source>
        <strain evidence="1">BH-2024</strain>
    </source>
</reference>